<gene>
    <name evidence="2" type="ORF">AGERDE_LOCUS210</name>
</gene>
<keyword evidence="1" id="KW-0175">Coiled coil</keyword>
<proteinExistence type="predicted"/>
<dbReference type="SUPFAM" id="SSF89919">
    <property type="entry name" value="Ribosome-binding factor A, RbfA"/>
    <property type="match status" value="1"/>
</dbReference>
<dbReference type="Proteomes" id="UP000789831">
    <property type="component" value="Unassembled WGS sequence"/>
</dbReference>
<sequence>MRYPKLFFSSSFPSINNNSHQKYNKKTCCLCSWSYRNFSSNEFSKAGKFKEVNNEDYDVRKTHYIPGKYLHFINRPVRTLKKEARQGNNKPPKRVRSRELNFNYRFPSDYSSSRAREEIGKNQQSNEYEGKFATETLPPSITANNLLSKKQQSISNRVSRAIKNCFYTLPHKLLGPSYVKIVNVETLTSLRETQIWWIPMSDNKYSEADIEETLRSHQTQLREAIKREMRVKKPPRLIFLRDDLANKRIKNILNEIMDELSLLKDQPSTTTLAENEGSEFMQSRTINLNMPKK</sequence>
<accession>A0A9N8YMI9</accession>
<evidence type="ECO:0000313" key="2">
    <source>
        <dbReference type="EMBL" id="CAG8433706.1"/>
    </source>
</evidence>
<dbReference type="InterPro" id="IPR023799">
    <property type="entry name" value="RbfA_dom_sf"/>
</dbReference>
<keyword evidence="3" id="KW-1185">Reference proteome</keyword>
<dbReference type="OrthoDB" id="2375228at2759"/>
<evidence type="ECO:0000256" key="1">
    <source>
        <dbReference type="SAM" id="Coils"/>
    </source>
</evidence>
<protein>
    <submittedName>
        <fullName evidence="2">11272_t:CDS:1</fullName>
    </submittedName>
</protein>
<name>A0A9N8YMI9_9GLOM</name>
<dbReference type="Gene3D" id="3.30.300.20">
    <property type="match status" value="1"/>
</dbReference>
<comment type="caution">
    <text evidence="2">The sequence shown here is derived from an EMBL/GenBank/DDBJ whole genome shotgun (WGS) entry which is preliminary data.</text>
</comment>
<evidence type="ECO:0000313" key="3">
    <source>
        <dbReference type="Proteomes" id="UP000789831"/>
    </source>
</evidence>
<dbReference type="AlphaFoldDB" id="A0A9N8YMI9"/>
<dbReference type="InterPro" id="IPR015946">
    <property type="entry name" value="KH_dom-like_a/b"/>
</dbReference>
<organism evidence="2 3">
    <name type="scientific">Ambispora gerdemannii</name>
    <dbReference type="NCBI Taxonomy" id="144530"/>
    <lineage>
        <taxon>Eukaryota</taxon>
        <taxon>Fungi</taxon>
        <taxon>Fungi incertae sedis</taxon>
        <taxon>Mucoromycota</taxon>
        <taxon>Glomeromycotina</taxon>
        <taxon>Glomeromycetes</taxon>
        <taxon>Archaeosporales</taxon>
        <taxon>Ambisporaceae</taxon>
        <taxon>Ambispora</taxon>
    </lineage>
</organism>
<feature type="coiled-coil region" evidence="1">
    <location>
        <begin position="207"/>
        <end position="266"/>
    </location>
</feature>
<dbReference type="EMBL" id="CAJVPL010000009">
    <property type="protein sequence ID" value="CAG8433706.1"/>
    <property type="molecule type" value="Genomic_DNA"/>
</dbReference>
<reference evidence="2" key="1">
    <citation type="submission" date="2021-06" db="EMBL/GenBank/DDBJ databases">
        <authorList>
            <person name="Kallberg Y."/>
            <person name="Tangrot J."/>
            <person name="Rosling A."/>
        </authorList>
    </citation>
    <scope>NUCLEOTIDE SEQUENCE</scope>
    <source>
        <strain evidence="2">MT106</strain>
    </source>
</reference>